<sequence>MVLALGIGFGSGALTNQKLIRVSNPVSPTNNFTVGHLEFTLPQTWKRESITADNVAKFSIPGGEVTLTFTSLTPEEIADVEKTGFIERQYAILGGKVLYKVGEDFIVFQNKGYRVGMSASGVDLGLLDIDLLDLERSARWKD</sequence>
<proteinExistence type="predicted"/>
<dbReference type="EMBL" id="LCRX01000006">
    <property type="protein sequence ID" value="KKW42531.1"/>
    <property type="molecule type" value="Genomic_DNA"/>
</dbReference>
<organism evidence="1 2">
    <name type="scientific">Candidatus Magasanikbacteria bacterium GW2011_GWA2_56_11</name>
    <dbReference type="NCBI Taxonomy" id="1619044"/>
    <lineage>
        <taxon>Bacteria</taxon>
        <taxon>Candidatus Magasanikiibacteriota</taxon>
    </lineage>
</organism>
<reference evidence="1 2" key="1">
    <citation type="journal article" date="2015" name="Nature">
        <title>rRNA introns, odd ribosomes, and small enigmatic genomes across a large radiation of phyla.</title>
        <authorList>
            <person name="Brown C.T."/>
            <person name="Hug L.A."/>
            <person name="Thomas B.C."/>
            <person name="Sharon I."/>
            <person name="Castelle C.J."/>
            <person name="Singh A."/>
            <person name="Wilkins M.J."/>
            <person name="Williams K.H."/>
            <person name="Banfield J.F."/>
        </authorList>
    </citation>
    <scope>NUCLEOTIDE SEQUENCE [LARGE SCALE GENOMIC DNA]</scope>
</reference>
<evidence type="ECO:0000313" key="1">
    <source>
        <dbReference type="EMBL" id="KKW42531.1"/>
    </source>
</evidence>
<accession>A0A0G1YH11</accession>
<dbReference type="AlphaFoldDB" id="A0A0G1YH11"/>
<dbReference type="STRING" id="1619044.UY92_C0006G0092"/>
<gene>
    <name evidence="1" type="ORF">UY92_C0006G0092</name>
</gene>
<comment type="caution">
    <text evidence="1">The sequence shown here is derived from an EMBL/GenBank/DDBJ whole genome shotgun (WGS) entry which is preliminary data.</text>
</comment>
<evidence type="ECO:0000313" key="2">
    <source>
        <dbReference type="Proteomes" id="UP000033870"/>
    </source>
</evidence>
<protein>
    <submittedName>
        <fullName evidence="1">Uncharacterized protein</fullName>
    </submittedName>
</protein>
<dbReference type="Proteomes" id="UP000033870">
    <property type="component" value="Unassembled WGS sequence"/>
</dbReference>
<name>A0A0G1YH11_9BACT</name>